<dbReference type="GO" id="GO:0006310">
    <property type="term" value="P:DNA recombination"/>
    <property type="evidence" value="ECO:0007669"/>
    <property type="project" value="UniProtKB-KW"/>
</dbReference>
<organism evidence="2">
    <name type="scientific">marine sediment metagenome</name>
    <dbReference type="NCBI Taxonomy" id="412755"/>
    <lineage>
        <taxon>unclassified sequences</taxon>
        <taxon>metagenomes</taxon>
        <taxon>ecological metagenomes</taxon>
    </lineage>
</organism>
<dbReference type="GO" id="GO:0015074">
    <property type="term" value="P:DNA integration"/>
    <property type="evidence" value="ECO:0007669"/>
    <property type="project" value="InterPro"/>
</dbReference>
<name>A0A0F9V7Z7_9ZZZZ</name>
<dbReference type="InterPro" id="IPR013762">
    <property type="entry name" value="Integrase-like_cat_sf"/>
</dbReference>
<dbReference type="InterPro" id="IPR011010">
    <property type="entry name" value="DNA_brk_join_enz"/>
</dbReference>
<sequence>MPAKKNFCAYAEAQSAAQALGFNSQTEYKKRYREDPRLPASPHEVYANTGWTDWYDFLGKQRPEWYPTYTEAQAAVQALGIKKQPEYQKRCREDPRLSYTPQKLYAKDGWTDWYNFLGKQRPEWYPTYAEAQAVVQALGINNQPEYRKRCREDPRLSSTPPKLYANDGWTDWYNFLGKKRSDLYPTYAQAQGAVQALGIKRKPEYNKRYKEDPRLPGAPNLFYANAGWADWYDFLGNQRSDFYPTYAEAQSAVQALGFNSQAEYQKRYREDPRLPARPRATYANTGWTDSYDFFGKQRPELYPTYAEAQAASLALDIKSEPEYKRRYREDPRLPSNIQDFYTDAGWIDWYDFLGNNRPDLYPTYAEAQAVVQALGIKKQPEYQKRYREDPRLPSNPQQFYADADWINWYDFLGNKQPDLYSSYTEAQTAAKRLGIKSMPEYNKRYRQDPKLPACPFQVYGGTGWIDWYGFLGNESPNAALAAYPLIWGDVKQWLKTQTGITSKRASIRAFLGGFCRAQGLPDDSKYLLLRANSFPTEAYQQFIEDQAESLKRPYHSAITTFFGWLLDEYCTDTDADERVVLPEYRNPFATVLAGYAESLQAYRPTQSTKPPLGYEYILRARNYLVPNSEQVLQTRPSLTELPHLQSFFKSRADWIYVDEAVIDRNDPNCIWRKLEKADRTIDGKRELVDSYQVWSPVRFIALYTLLRFPLRGQQILWLDSGEADKEIAVLDAVHGGVRWEKNTGPLAGKGSKKRRPQGMVQRGHKDTPKLYVTTNKTGRSEGGYGVDWIPDDLVYWFLLLRDWQAKYNPLKEPTRWSEINLRAETNDKILQARGTQCFLFRTDASGQPALTTTAFTHTLPALLYQIQRSGENLASESPNSNSYNQRYLSPYTPHSLRVSLITAFIADGDAPIHLISKLVGHASLVMTIYYTKLNNQQMRRAMGETEKRAAQIATERQAEKIRTHGLQPLRHQLITTDGNRLLLESDVPNSACVVFDCGICPMSAASCHIGGQPVAERKVESLYAPVEAGYLGQKNCPRCRFFVTGVPFLGGLVSLANELALEIHSESARFQSYAAEIDRLEQEFYDACQANQPDTQQAKRKQASANQQQSAAKLDGLLADYVAVNHYVQGCLKLINEGENGESESSVRLIAAGEIGEVGVSFEDSQYHLLAEICQNATIFQSANPSRAVPLIAQAIDRMAENNGLAPAMFRLDEQQKLVVANELNRLLLHRLGSWERIDSLFSGDLMLLDIDTQEPELTPISAEIKQLFVNPNRARQLTLEAAI</sequence>
<dbReference type="Pfam" id="PF13009">
    <property type="entry name" value="Integrase_2"/>
    <property type="match status" value="1"/>
</dbReference>
<accession>A0A0F9V7Z7</accession>
<dbReference type="GO" id="GO:0003677">
    <property type="term" value="F:DNA binding"/>
    <property type="evidence" value="ECO:0007669"/>
    <property type="project" value="InterPro"/>
</dbReference>
<dbReference type="EMBL" id="LAZR01000035">
    <property type="protein sequence ID" value="KKO01356.1"/>
    <property type="molecule type" value="Genomic_DNA"/>
</dbReference>
<dbReference type="InterPro" id="IPR024965">
    <property type="entry name" value="Putative_integrase"/>
</dbReference>
<evidence type="ECO:0000256" key="1">
    <source>
        <dbReference type="ARBA" id="ARBA00023172"/>
    </source>
</evidence>
<reference evidence="2" key="1">
    <citation type="journal article" date="2015" name="Nature">
        <title>Complex archaea that bridge the gap between prokaryotes and eukaryotes.</title>
        <authorList>
            <person name="Spang A."/>
            <person name="Saw J.H."/>
            <person name="Jorgensen S.L."/>
            <person name="Zaremba-Niedzwiedzka K."/>
            <person name="Martijn J."/>
            <person name="Lind A.E."/>
            <person name="van Eijk R."/>
            <person name="Schleper C."/>
            <person name="Guy L."/>
            <person name="Ettema T.J."/>
        </authorList>
    </citation>
    <scope>NUCLEOTIDE SEQUENCE</scope>
</reference>
<dbReference type="Gene3D" id="1.10.443.10">
    <property type="entry name" value="Intergrase catalytic core"/>
    <property type="match status" value="1"/>
</dbReference>
<dbReference type="SUPFAM" id="SSF56349">
    <property type="entry name" value="DNA breaking-rejoining enzymes"/>
    <property type="match status" value="1"/>
</dbReference>
<dbReference type="InterPro" id="IPR028229">
    <property type="entry name" value="Integrase_rpt"/>
</dbReference>
<dbReference type="Pfam" id="PF14882">
    <property type="entry name" value="INT_rpt"/>
    <property type="match status" value="8"/>
</dbReference>
<keyword evidence="1" id="KW-0233">DNA recombination</keyword>
<evidence type="ECO:0000313" key="2">
    <source>
        <dbReference type="EMBL" id="KKO01356.1"/>
    </source>
</evidence>
<comment type="caution">
    <text evidence="2">The sequence shown here is derived from an EMBL/GenBank/DDBJ whole genome shotgun (WGS) entry which is preliminary data.</text>
</comment>
<proteinExistence type="predicted"/>
<protein>
    <submittedName>
        <fullName evidence="2">Uncharacterized protein</fullName>
    </submittedName>
</protein>
<gene>
    <name evidence="2" type="ORF">LCGC14_0115670</name>
</gene>